<keyword evidence="1" id="KW-1133">Transmembrane helix</keyword>
<dbReference type="Pfam" id="PF03779">
    <property type="entry name" value="SPW"/>
    <property type="match status" value="1"/>
</dbReference>
<dbReference type="RefSeq" id="WP_378533942.1">
    <property type="nucleotide sequence ID" value="NZ_JBHSBH010000009.1"/>
</dbReference>
<feature type="transmembrane region" description="Helical" evidence="1">
    <location>
        <begin position="12"/>
        <end position="29"/>
    </location>
</feature>
<gene>
    <name evidence="3" type="ORF">ACFOVU_14810</name>
</gene>
<proteinExistence type="predicted"/>
<feature type="transmembrane region" description="Helical" evidence="1">
    <location>
        <begin position="92"/>
        <end position="112"/>
    </location>
</feature>
<evidence type="ECO:0000313" key="3">
    <source>
        <dbReference type="EMBL" id="MFC3997202.1"/>
    </source>
</evidence>
<accession>A0ABV8FMY2</accession>
<dbReference type="Proteomes" id="UP001595847">
    <property type="component" value="Unassembled WGS sequence"/>
</dbReference>
<name>A0ABV8FMY2_9ACTN</name>
<sequence length="120" mass="12617">MKPVKSTARWDDWAALAAGLIVAVSWLWHQTIGPPTAALFLLGVAAVFMAVLALTHPELIATEAVMIVVGLAIFIAPWALGFTGVAPMAWTGWILGAVIVALGAVGLPRAIALHRRPVPH</sequence>
<feature type="transmembrane region" description="Helical" evidence="1">
    <location>
        <begin position="35"/>
        <end position="54"/>
    </location>
</feature>
<keyword evidence="1" id="KW-0472">Membrane</keyword>
<feature type="transmembrane region" description="Helical" evidence="1">
    <location>
        <begin position="61"/>
        <end position="80"/>
    </location>
</feature>
<keyword evidence="4" id="KW-1185">Reference proteome</keyword>
<protein>
    <submittedName>
        <fullName evidence="3">SPW repeat protein</fullName>
    </submittedName>
</protein>
<feature type="domain" description="SPW repeat-containing integral membrane" evidence="2">
    <location>
        <begin position="10"/>
        <end position="104"/>
    </location>
</feature>
<keyword evidence="1" id="KW-0812">Transmembrane</keyword>
<comment type="caution">
    <text evidence="3">The sequence shown here is derived from an EMBL/GenBank/DDBJ whole genome shotgun (WGS) entry which is preliminary data.</text>
</comment>
<evidence type="ECO:0000313" key="4">
    <source>
        <dbReference type="Proteomes" id="UP001595847"/>
    </source>
</evidence>
<reference evidence="4" key="1">
    <citation type="journal article" date="2019" name="Int. J. Syst. Evol. Microbiol.">
        <title>The Global Catalogue of Microorganisms (GCM) 10K type strain sequencing project: providing services to taxonomists for standard genome sequencing and annotation.</title>
        <authorList>
            <consortium name="The Broad Institute Genomics Platform"/>
            <consortium name="The Broad Institute Genome Sequencing Center for Infectious Disease"/>
            <person name="Wu L."/>
            <person name="Ma J."/>
        </authorList>
    </citation>
    <scope>NUCLEOTIDE SEQUENCE [LARGE SCALE GENOMIC DNA]</scope>
    <source>
        <strain evidence="4">TBRC 1826</strain>
    </source>
</reference>
<evidence type="ECO:0000259" key="2">
    <source>
        <dbReference type="Pfam" id="PF03779"/>
    </source>
</evidence>
<dbReference type="EMBL" id="JBHSBH010000009">
    <property type="protein sequence ID" value="MFC3997202.1"/>
    <property type="molecule type" value="Genomic_DNA"/>
</dbReference>
<dbReference type="InterPro" id="IPR005530">
    <property type="entry name" value="SPW"/>
</dbReference>
<organism evidence="3 4">
    <name type="scientific">Nocardiopsis sediminis</name>
    <dbReference type="NCBI Taxonomy" id="1778267"/>
    <lineage>
        <taxon>Bacteria</taxon>
        <taxon>Bacillati</taxon>
        <taxon>Actinomycetota</taxon>
        <taxon>Actinomycetes</taxon>
        <taxon>Streptosporangiales</taxon>
        <taxon>Nocardiopsidaceae</taxon>
        <taxon>Nocardiopsis</taxon>
    </lineage>
</organism>
<evidence type="ECO:0000256" key="1">
    <source>
        <dbReference type="SAM" id="Phobius"/>
    </source>
</evidence>